<dbReference type="Gene3D" id="2.60.120.620">
    <property type="entry name" value="q2cbj1_9rhob like domain"/>
    <property type="match status" value="1"/>
</dbReference>
<keyword evidence="4" id="KW-1185">Reference proteome</keyword>
<organism evidence="3 4">
    <name type="scientific">Chlorella ohadii</name>
    <dbReference type="NCBI Taxonomy" id="2649997"/>
    <lineage>
        <taxon>Eukaryota</taxon>
        <taxon>Viridiplantae</taxon>
        <taxon>Chlorophyta</taxon>
        <taxon>core chlorophytes</taxon>
        <taxon>Trebouxiophyceae</taxon>
        <taxon>Chlorellales</taxon>
        <taxon>Chlorellaceae</taxon>
        <taxon>Chlorella clade</taxon>
        <taxon>Chlorella</taxon>
    </lineage>
</organism>
<feature type="region of interest" description="Disordered" evidence="1">
    <location>
        <begin position="183"/>
        <end position="221"/>
    </location>
</feature>
<evidence type="ECO:0000313" key="4">
    <source>
        <dbReference type="Proteomes" id="UP001205105"/>
    </source>
</evidence>
<dbReference type="EMBL" id="JADXDR010000238">
    <property type="protein sequence ID" value="KAI7835681.1"/>
    <property type="molecule type" value="Genomic_DNA"/>
</dbReference>
<protein>
    <recommendedName>
        <fullName evidence="2">Prolyl 4-hydroxylase alpha subunit Fe(2+) 2OG dioxygenase domain-containing protein</fullName>
    </recommendedName>
</protein>
<dbReference type="Pfam" id="PF13640">
    <property type="entry name" value="2OG-FeII_Oxy_3"/>
    <property type="match status" value="1"/>
</dbReference>
<evidence type="ECO:0000313" key="3">
    <source>
        <dbReference type="EMBL" id="KAI7835681.1"/>
    </source>
</evidence>
<comment type="caution">
    <text evidence="3">The sequence shown here is derived from an EMBL/GenBank/DDBJ whole genome shotgun (WGS) entry which is preliminary data.</text>
</comment>
<reference evidence="3" key="1">
    <citation type="submission" date="2020-11" db="EMBL/GenBank/DDBJ databases">
        <title>Chlorella ohadii genome sequencing and assembly.</title>
        <authorList>
            <person name="Murik O."/>
            <person name="Treves H."/>
            <person name="Kedem I."/>
            <person name="Shotland Y."/>
            <person name="Kaplan A."/>
        </authorList>
    </citation>
    <scope>NUCLEOTIDE SEQUENCE</scope>
    <source>
        <strain evidence="3">1</strain>
    </source>
</reference>
<evidence type="ECO:0000256" key="1">
    <source>
        <dbReference type="SAM" id="MobiDB-lite"/>
    </source>
</evidence>
<feature type="compositionally biased region" description="Low complexity" evidence="1">
    <location>
        <begin position="322"/>
        <end position="336"/>
    </location>
</feature>
<name>A0AAD5DGC7_9CHLO</name>
<proteinExistence type="predicted"/>
<dbReference type="Proteomes" id="UP001205105">
    <property type="component" value="Unassembled WGS sequence"/>
</dbReference>
<evidence type="ECO:0000259" key="2">
    <source>
        <dbReference type="Pfam" id="PF13640"/>
    </source>
</evidence>
<feature type="compositionally biased region" description="Gly residues" evidence="1">
    <location>
        <begin position="200"/>
        <end position="212"/>
    </location>
</feature>
<sequence>MGRPGKRAKVDQPSGGELARALNWLNSYNKVSKWMAQYDLNALVDAGGGIVKVSNFLPPFVAEGALQILQRLPPGRWNDTAADEDYTHNNIAHRFWSVKGATGGGPALEALLRAFSLLAPEQFNAFSAARYETDHHIAPHDDRAYTPVQLDSGEVISCSRDLTCVYYLTKDWTEDMGGAFVDLEADPEPSSSAGANGAASSGGGSASSGGGSVQQHPAQQRQGRLYVPEFNSAVFFRVPRYHRQAGKLGYWFSVFGWFLQPGQLYDLFTGEQEDIEQQIAYRQRSRAAAEAAAAEAGGAAAGGAAAAAAPAVAANGGLPAAGAAAAAGEGDGQQQREQQEEAAELEGVIEPQRCKLGQRLLARAAERRQARAKG</sequence>
<dbReference type="AlphaFoldDB" id="A0AAD5DGC7"/>
<feature type="compositionally biased region" description="Low complexity" evidence="1">
    <location>
        <begin position="190"/>
        <end position="199"/>
    </location>
</feature>
<dbReference type="InterPro" id="IPR044862">
    <property type="entry name" value="Pro_4_hyd_alph_FE2OG_OXY"/>
</dbReference>
<accession>A0AAD5DGC7</accession>
<feature type="region of interest" description="Disordered" evidence="1">
    <location>
        <begin position="322"/>
        <end position="348"/>
    </location>
</feature>
<feature type="domain" description="Prolyl 4-hydroxylase alpha subunit Fe(2+) 2OG dioxygenase" evidence="2">
    <location>
        <begin position="127"/>
        <end position="258"/>
    </location>
</feature>
<gene>
    <name evidence="3" type="ORF">COHA_010420</name>
</gene>